<evidence type="ECO:0000313" key="2">
    <source>
        <dbReference type="EMBL" id="MFC7130804.1"/>
    </source>
</evidence>
<feature type="compositionally biased region" description="Basic and acidic residues" evidence="1">
    <location>
        <begin position="1"/>
        <end position="18"/>
    </location>
</feature>
<evidence type="ECO:0000313" key="3">
    <source>
        <dbReference type="Proteomes" id="UP001596460"/>
    </source>
</evidence>
<sequence>MRTRRDSNGTERDTDRQLAETGTANESVHLSSLFPGSSRNVSRPSSPVSTAEWRGSENGLPHR</sequence>
<dbReference type="RefSeq" id="WP_390246389.1">
    <property type="nucleotide sequence ID" value="NZ_JBHTAB010000010.1"/>
</dbReference>
<evidence type="ECO:0000256" key="1">
    <source>
        <dbReference type="SAM" id="MobiDB-lite"/>
    </source>
</evidence>
<name>A0ABD5XMM0_9EURY</name>
<accession>A0ABD5XMM0</accession>
<reference evidence="2 3" key="1">
    <citation type="journal article" date="2019" name="Int. J. Syst. Evol. Microbiol.">
        <title>The Global Catalogue of Microorganisms (GCM) 10K type strain sequencing project: providing services to taxonomists for standard genome sequencing and annotation.</title>
        <authorList>
            <consortium name="The Broad Institute Genomics Platform"/>
            <consortium name="The Broad Institute Genome Sequencing Center for Infectious Disease"/>
            <person name="Wu L."/>
            <person name="Ma J."/>
        </authorList>
    </citation>
    <scope>NUCLEOTIDE SEQUENCE [LARGE SCALE GENOMIC DNA]</scope>
    <source>
        <strain evidence="2 3">DSM 26526</strain>
    </source>
</reference>
<protein>
    <submittedName>
        <fullName evidence="2">Uncharacterized protein</fullName>
    </submittedName>
</protein>
<comment type="caution">
    <text evidence="2">The sequence shown here is derived from an EMBL/GenBank/DDBJ whole genome shotgun (WGS) entry which is preliminary data.</text>
</comment>
<feature type="compositionally biased region" description="Low complexity" evidence="1">
    <location>
        <begin position="37"/>
        <end position="49"/>
    </location>
</feature>
<keyword evidence="3" id="KW-1185">Reference proteome</keyword>
<feature type="compositionally biased region" description="Polar residues" evidence="1">
    <location>
        <begin position="20"/>
        <end position="30"/>
    </location>
</feature>
<dbReference type="Proteomes" id="UP001596460">
    <property type="component" value="Unassembled WGS sequence"/>
</dbReference>
<organism evidence="2 3">
    <name type="scientific">Haloferax chudinovii</name>
    <dbReference type="NCBI Taxonomy" id="1109010"/>
    <lineage>
        <taxon>Archaea</taxon>
        <taxon>Methanobacteriati</taxon>
        <taxon>Methanobacteriota</taxon>
        <taxon>Stenosarchaea group</taxon>
        <taxon>Halobacteria</taxon>
        <taxon>Halobacteriales</taxon>
        <taxon>Haloferacaceae</taxon>
        <taxon>Haloferax</taxon>
    </lineage>
</organism>
<dbReference type="EMBL" id="JBHTAB010000010">
    <property type="protein sequence ID" value="MFC7130804.1"/>
    <property type="molecule type" value="Genomic_DNA"/>
</dbReference>
<dbReference type="AlphaFoldDB" id="A0ABD5XMM0"/>
<gene>
    <name evidence="2" type="ORF">ACFQI8_15615</name>
</gene>
<feature type="region of interest" description="Disordered" evidence="1">
    <location>
        <begin position="1"/>
        <end position="63"/>
    </location>
</feature>
<proteinExistence type="predicted"/>